<keyword evidence="6" id="KW-1185">Reference proteome</keyword>
<dbReference type="SUPFAM" id="SSF57997">
    <property type="entry name" value="Tropomyosin"/>
    <property type="match status" value="1"/>
</dbReference>
<feature type="coiled-coil region" evidence="1">
    <location>
        <begin position="585"/>
        <end position="843"/>
    </location>
</feature>
<dbReference type="InterPro" id="IPR027417">
    <property type="entry name" value="P-loop_NTPase"/>
</dbReference>
<feature type="coiled-coil region" evidence="1">
    <location>
        <begin position="869"/>
        <end position="906"/>
    </location>
</feature>
<reference evidence="4" key="1">
    <citation type="submission" date="2021-02" db="EMBL/GenBank/DDBJ databases">
        <authorList>
            <person name="Nowell W R."/>
        </authorList>
    </citation>
    <scope>NUCLEOTIDE SEQUENCE</scope>
</reference>
<dbReference type="PROSITE" id="PS00674">
    <property type="entry name" value="AAA"/>
    <property type="match status" value="1"/>
</dbReference>
<dbReference type="InterPro" id="IPR050304">
    <property type="entry name" value="MT-severing_AAA_ATPase"/>
</dbReference>
<feature type="region of interest" description="Disordered" evidence="2">
    <location>
        <begin position="1"/>
        <end position="35"/>
    </location>
</feature>
<organism evidence="4 6">
    <name type="scientific">Didymodactylos carnosus</name>
    <dbReference type="NCBI Taxonomy" id="1234261"/>
    <lineage>
        <taxon>Eukaryota</taxon>
        <taxon>Metazoa</taxon>
        <taxon>Spiralia</taxon>
        <taxon>Gnathifera</taxon>
        <taxon>Rotifera</taxon>
        <taxon>Eurotatoria</taxon>
        <taxon>Bdelloidea</taxon>
        <taxon>Philodinida</taxon>
        <taxon>Philodinidae</taxon>
        <taxon>Didymodactylos</taxon>
    </lineage>
</organism>
<evidence type="ECO:0000256" key="2">
    <source>
        <dbReference type="SAM" id="MobiDB-lite"/>
    </source>
</evidence>
<keyword evidence="1" id="KW-0175">Coiled coil</keyword>
<dbReference type="SUPFAM" id="SSF90257">
    <property type="entry name" value="Myosin rod fragments"/>
    <property type="match status" value="1"/>
</dbReference>
<feature type="non-terminal residue" evidence="4">
    <location>
        <position position="1"/>
    </location>
</feature>
<feature type="region of interest" description="Disordered" evidence="2">
    <location>
        <begin position="958"/>
        <end position="978"/>
    </location>
</feature>
<comment type="caution">
    <text evidence="4">The sequence shown here is derived from an EMBL/GenBank/DDBJ whole genome shotgun (WGS) entry which is preliminary data.</text>
</comment>
<dbReference type="EMBL" id="CAJNOQ010002597">
    <property type="protein sequence ID" value="CAF0967762.1"/>
    <property type="molecule type" value="Genomic_DNA"/>
</dbReference>
<feature type="coiled-coil region" evidence="1">
    <location>
        <begin position="515"/>
        <end position="542"/>
    </location>
</feature>
<dbReference type="Proteomes" id="UP000681722">
    <property type="component" value="Unassembled WGS sequence"/>
</dbReference>
<dbReference type="InterPro" id="IPR003593">
    <property type="entry name" value="AAA+_ATPase"/>
</dbReference>
<dbReference type="InterPro" id="IPR003960">
    <property type="entry name" value="ATPase_AAA_CS"/>
</dbReference>
<feature type="domain" description="AAA+ ATPase" evidence="3">
    <location>
        <begin position="1396"/>
        <end position="1529"/>
    </location>
</feature>
<evidence type="ECO:0000313" key="4">
    <source>
        <dbReference type="EMBL" id="CAF0967762.1"/>
    </source>
</evidence>
<sequence length="1791" mass="208072">MSDNEDDLENVPFDENYHENKKQRKKNREGFNVKQENLKTEEDRLHNEINHLDLILDEQNLKSDELIGNFEKLHGEIRGLENEVQKLDSKQNELIVCAEQADAELKVQIAGIAACESALQQCNERKRQLESDEAQLKQQLLDIQDSQIKLEASLATIRNQLEQANIDLSAQEATLKEEENKVQELETKIADLRREIFAMNNELKEIITELERLLEEKNRLIQEQKDLTNQQQQLEANIKDLENIIQEKQNNVTKVDLEIKNINKRINDLNDQLAIIQDKIQTSVNSLEQVQNDVQTHEQKLRDLDNTIISLENEKHQLERELEKLADQYDDYLNQQQNMDRNLKATENLLAKIHKKIDEFQKTLDKFKNELNQLEGEHSGIELELNKAIQTCNDLSEQKNDAKNQLDIANNEQRQNEEKLINLQQQEQEQKLKYEQAVRDAQDLERQMNAAYQEYTSANEAYKSAQQDEKYHLGRYNTYENGFFVANWFRDGNSKTRGAALDRARGETSRANSMLTTAKTKYDTLREKCKAANRKRDNEKELWTTKINAVKNQNILLCDKKNTRQIYQNIYSKLTKDFSQASNTRIQLQTKLKQVDNLLAQKQKEIDSCTNALQRQQEQYQQDEKKRDELNCNLTDICAVIKRHQRTMKQQDARINDNQTRLEMTQNQQQEQTRLVETIKTEQKKLKKRLDENINIERALNREIKNQESLVGARSQTVEQIKNDIHMKQQALDGVKNELQNKRNDLTRKINEIKILEGRKLNLERDKNDKEQDMLKYENERNKMRQQVQQTKKRIGEIKNDIQKLTKQQACLSADANYVQQQIKAKQHENKKNLDEIEKLNVNIGHTRKKEDDAKVAKEAATTQLYTIAKQLVQKRNLLNEKKLEYQQLDTNLQKSNNEFQNVENNKSSKRQIIQNNAEARTELDKRYYETDLDFEAINVQIDTDYFCSRKRKKMSGKYADNEESVADKKQGREMKSTNPVEVTTINDIVINIRKICVHDEISQFIEQLNQIDNDIKIPDNLQSKTPFQLYALYSTSKPVDISNQINLTKYQPNLDIRKNDTCGSFHFNLLLNFFTIDYECPTIQDQKFPLLWKTTFKTNVTVKIFDFKQESSTVEDNVNETLYSLLLEVCRSNKYDESVVNMWLKSFKGISNENWEKLSKVPFIVKQMLRDHIQINSTISNDRKIDMYASSKALLLGDIHRVKRYIYYTIQQEHLLSYLNPQAIILAIQEVRKTYEDDGNILTKINDYLCKFCAQNKQETTETQAKKQQEWVNTVKTFETALKLKQCDIIQCERNISQINTTLEGHNIRYEEILQQESLIHKTMAAKQAQISQMLNTDLRGNWMNLIDDAEKIENNYKTQKRNAELGIANGQIEDLRKIIGTNISDAMEKLFIKYGRGLLLYGPPGTGKSALLKKVAVLAGITMLTSPLSAGELNRSHVGETEKLLVDIMSRALSLPHLICAMTIDEIDDLAPKRDSHSQQSKVDGISVLLSYIEGVKNIPNLIIFGATNRMNTMDQAFLRRMQTKCFVGRASPEVRKKLLSPLFCKDPDVFNRRRIDFLSKITTNFSGVAITSLITSIVSICERGETITDHLLSKLADGIAREYNVWFGVSTLPEICRLNPGIFGRQLEKYSLKFSDMQPSGKILVDLQEKKCLIELKDENDLTIEMNLDAHETSLQALIARFVFGCSSRNIDTIQIIDSNFSSMHNATEENQKFELLNSTFLECNEYNRSMLIFDIDSLITINITDSDMSKSLSISNIHLYQFIKEKCKTAIIELNSNQSKITKEKWM</sequence>
<dbReference type="InterPro" id="IPR003959">
    <property type="entry name" value="ATPase_AAA_core"/>
</dbReference>
<protein>
    <recommendedName>
        <fullName evidence="3">AAA+ ATPase domain-containing protein</fullName>
    </recommendedName>
</protein>
<evidence type="ECO:0000256" key="1">
    <source>
        <dbReference type="SAM" id="Coils"/>
    </source>
</evidence>
<dbReference type="Gene3D" id="1.10.287.1490">
    <property type="match status" value="1"/>
</dbReference>
<gene>
    <name evidence="4" type="ORF">GPM918_LOCUS12068</name>
    <name evidence="5" type="ORF">SRO942_LOCUS12069</name>
</gene>
<dbReference type="Pfam" id="PF00004">
    <property type="entry name" value="AAA"/>
    <property type="match status" value="1"/>
</dbReference>
<evidence type="ECO:0000313" key="5">
    <source>
        <dbReference type="EMBL" id="CAF3741096.1"/>
    </source>
</evidence>
<dbReference type="SMART" id="SM00382">
    <property type="entry name" value="AAA"/>
    <property type="match status" value="1"/>
</dbReference>
<accession>A0A814EIF4</accession>
<dbReference type="GO" id="GO:0005524">
    <property type="term" value="F:ATP binding"/>
    <property type="evidence" value="ECO:0007669"/>
    <property type="project" value="InterPro"/>
</dbReference>
<feature type="compositionally biased region" description="Basic and acidic residues" evidence="2">
    <location>
        <begin position="966"/>
        <end position="976"/>
    </location>
</feature>
<dbReference type="EMBL" id="CAJOBC010002597">
    <property type="protein sequence ID" value="CAF3741096.1"/>
    <property type="molecule type" value="Genomic_DNA"/>
</dbReference>
<dbReference type="PANTHER" id="PTHR23074:SF83">
    <property type="entry name" value="VACUOLAR PROTEIN SORTING-ASSOCIATED PROTEIN 4A"/>
    <property type="match status" value="1"/>
</dbReference>
<dbReference type="OrthoDB" id="39734at2759"/>
<dbReference type="Proteomes" id="UP000663829">
    <property type="component" value="Unassembled WGS sequence"/>
</dbReference>
<proteinExistence type="predicted"/>
<dbReference type="SUPFAM" id="SSF52540">
    <property type="entry name" value="P-loop containing nucleoside triphosphate hydrolases"/>
    <property type="match status" value="1"/>
</dbReference>
<name>A0A814EIF4_9BILA</name>
<dbReference type="GO" id="GO:0016887">
    <property type="term" value="F:ATP hydrolysis activity"/>
    <property type="evidence" value="ECO:0007669"/>
    <property type="project" value="InterPro"/>
</dbReference>
<dbReference type="Gene3D" id="3.40.50.300">
    <property type="entry name" value="P-loop containing nucleotide triphosphate hydrolases"/>
    <property type="match status" value="1"/>
</dbReference>
<evidence type="ECO:0000259" key="3">
    <source>
        <dbReference type="SMART" id="SM00382"/>
    </source>
</evidence>
<dbReference type="PANTHER" id="PTHR23074">
    <property type="entry name" value="AAA DOMAIN-CONTAINING"/>
    <property type="match status" value="1"/>
</dbReference>
<evidence type="ECO:0000313" key="6">
    <source>
        <dbReference type="Proteomes" id="UP000663829"/>
    </source>
</evidence>
<feature type="coiled-coil region" evidence="1">
    <location>
        <begin position="63"/>
        <end position="468"/>
    </location>
</feature>